<keyword evidence="3" id="KW-1133">Transmembrane helix</keyword>
<keyword evidence="5" id="KW-1185">Reference proteome</keyword>
<feature type="region of interest" description="Disordered" evidence="2">
    <location>
        <begin position="60"/>
        <end position="112"/>
    </location>
</feature>
<dbReference type="OrthoDB" id="3769550at2759"/>
<sequence length="435" mass="48317">MPLLPRNDSEAAGTLAVVFFIVGAIILVLIIILVLLFLKKRRSARNKTFIPRLERSRGGNYGKLEEDEEQAWSADMGEQERGKGTYAPKYKKEDGPSFVSSAGSEMRPKSGQSVRHYGHGRYGWEHDGLVSWRSATKKGTSHLFRRTAADESVVAARPISPLLLPNALKHTTRSADYHKYNYKCTITRHRPCVFRYRHAQRHDRISPSSSLGRLSLCAPLVFRTPAENNRAAVLAYTASGLSDQVAELGIIKAHIVLTPRFVTLVLGHLRRGVSSGHLRHGVGSEATRGRRVTVGSRNSALKLSDAFARHSPSPNRRPSPPERTTPQMSTTFQNVLPGNAEDIPNWAFVVILGVPLALLVLALLVLVKIKSQVRSTKKGPLARRVHKLRKQTEELQTQNQILRDAQARLQEQFDAFRAQARAHGTPRSASGRPSQ</sequence>
<gene>
    <name evidence="4" type="ORF">M421DRAFT_94336</name>
</gene>
<evidence type="ECO:0000256" key="2">
    <source>
        <dbReference type="SAM" id="MobiDB-lite"/>
    </source>
</evidence>
<evidence type="ECO:0000313" key="4">
    <source>
        <dbReference type="EMBL" id="KAF1925958.1"/>
    </source>
</evidence>
<reference evidence="4" key="1">
    <citation type="journal article" date="2020" name="Stud. Mycol.">
        <title>101 Dothideomycetes genomes: a test case for predicting lifestyles and emergence of pathogens.</title>
        <authorList>
            <person name="Haridas S."/>
            <person name="Albert R."/>
            <person name="Binder M."/>
            <person name="Bloem J."/>
            <person name="Labutti K."/>
            <person name="Salamov A."/>
            <person name="Andreopoulos B."/>
            <person name="Baker S."/>
            <person name="Barry K."/>
            <person name="Bills G."/>
            <person name="Bluhm B."/>
            <person name="Cannon C."/>
            <person name="Castanera R."/>
            <person name="Culley D."/>
            <person name="Daum C."/>
            <person name="Ezra D."/>
            <person name="Gonzalez J."/>
            <person name="Henrissat B."/>
            <person name="Kuo A."/>
            <person name="Liang C."/>
            <person name="Lipzen A."/>
            <person name="Lutzoni F."/>
            <person name="Magnuson J."/>
            <person name="Mondo S."/>
            <person name="Nolan M."/>
            <person name="Ohm R."/>
            <person name="Pangilinan J."/>
            <person name="Park H.-J."/>
            <person name="Ramirez L."/>
            <person name="Alfaro M."/>
            <person name="Sun H."/>
            <person name="Tritt A."/>
            <person name="Yoshinaga Y."/>
            <person name="Zwiers L.-H."/>
            <person name="Turgeon B."/>
            <person name="Goodwin S."/>
            <person name="Spatafora J."/>
            <person name="Crous P."/>
            <person name="Grigoriev I."/>
        </authorList>
    </citation>
    <scope>NUCLEOTIDE SEQUENCE</scope>
    <source>
        <strain evidence="4">CBS 183.55</strain>
    </source>
</reference>
<evidence type="ECO:0000256" key="1">
    <source>
        <dbReference type="SAM" id="Coils"/>
    </source>
</evidence>
<dbReference type="AlphaFoldDB" id="A0A6A5RFK2"/>
<dbReference type="RefSeq" id="XP_033446210.1">
    <property type="nucleotide sequence ID" value="XM_033598199.1"/>
</dbReference>
<dbReference type="EMBL" id="ML978980">
    <property type="protein sequence ID" value="KAF1925958.1"/>
    <property type="molecule type" value="Genomic_DNA"/>
</dbReference>
<name>A0A6A5RFK2_9PLEO</name>
<protein>
    <submittedName>
        <fullName evidence="4">Uncharacterized protein</fullName>
    </submittedName>
</protein>
<keyword evidence="3" id="KW-0812">Transmembrane</keyword>
<evidence type="ECO:0000313" key="5">
    <source>
        <dbReference type="Proteomes" id="UP000800082"/>
    </source>
</evidence>
<feature type="region of interest" description="Disordered" evidence="2">
    <location>
        <begin position="307"/>
        <end position="329"/>
    </location>
</feature>
<accession>A0A6A5RFK2</accession>
<feature type="transmembrane region" description="Helical" evidence="3">
    <location>
        <begin position="346"/>
        <end position="367"/>
    </location>
</feature>
<dbReference type="GeneID" id="54355866"/>
<keyword evidence="1" id="KW-0175">Coiled coil</keyword>
<organism evidence="4 5">
    <name type="scientific">Didymella exigua CBS 183.55</name>
    <dbReference type="NCBI Taxonomy" id="1150837"/>
    <lineage>
        <taxon>Eukaryota</taxon>
        <taxon>Fungi</taxon>
        <taxon>Dikarya</taxon>
        <taxon>Ascomycota</taxon>
        <taxon>Pezizomycotina</taxon>
        <taxon>Dothideomycetes</taxon>
        <taxon>Pleosporomycetidae</taxon>
        <taxon>Pleosporales</taxon>
        <taxon>Pleosporineae</taxon>
        <taxon>Didymellaceae</taxon>
        <taxon>Didymella</taxon>
    </lineage>
</organism>
<feature type="transmembrane region" description="Helical" evidence="3">
    <location>
        <begin position="12"/>
        <end position="38"/>
    </location>
</feature>
<evidence type="ECO:0000256" key="3">
    <source>
        <dbReference type="SAM" id="Phobius"/>
    </source>
</evidence>
<keyword evidence="3" id="KW-0472">Membrane</keyword>
<dbReference type="Proteomes" id="UP000800082">
    <property type="component" value="Unassembled WGS sequence"/>
</dbReference>
<proteinExistence type="predicted"/>
<feature type="coiled-coil region" evidence="1">
    <location>
        <begin position="385"/>
        <end position="412"/>
    </location>
</feature>